<dbReference type="KEGG" id="vg:18504177"/>
<protein>
    <submittedName>
        <fullName evidence="1">Uncharacterized protein</fullName>
    </submittedName>
</protein>
<evidence type="ECO:0000313" key="1">
    <source>
        <dbReference type="EMBL" id="AGY48106.1"/>
    </source>
</evidence>
<accession>U5PWI3</accession>
<proteinExistence type="predicted"/>
<dbReference type="RefSeq" id="YP_009007607.1">
    <property type="nucleotide sequence ID" value="NC_023581.1"/>
</dbReference>
<gene>
    <name evidence="1" type="ORF">Presley_39</name>
</gene>
<dbReference type="Proteomes" id="UP000017656">
    <property type="component" value="Segment"/>
</dbReference>
<organism evidence="1 2">
    <name type="scientific">Acinetobacter phage Presley</name>
    <dbReference type="NCBI Taxonomy" id="1406780"/>
    <lineage>
        <taxon>Viruses</taxon>
        <taxon>Duplodnaviria</taxon>
        <taxon>Heunggongvirae</taxon>
        <taxon>Uroviricota</taxon>
        <taxon>Caudoviricetes</taxon>
        <taxon>Schitoviridae</taxon>
        <taxon>Presleyvirus</taxon>
        <taxon>Presleyvirus presley</taxon>
    </lineage>
</organism>
<dbReference type="EMBL" id="KF669658">
    <property type="protein sequence ID" value="AGY48106.1"/>
    <property type="molecule type" value="Genomic_DNA"/>
</dbReference>
<name>U5PWI3_9CAUD</name>
<keyword evidence="2" id="KW-1185">Reference proteome</keyword>
<sequence length="127" mass="15346">MRTKYDADKVQSLLEFFIWMVANKYEIQLSNENIEFDFDCGICHNVCEFTEDHSEKILQKLFRNYFKIPDCYFVPDYPFATGNSDPTEEYRQTPNKYLDTEYGNLRWTFIEWAIEELTNNGKRYIDD</sequence>
<evidence type="ECO:0000313" key="2">
    <source>
        <dbReference type="Proteomes" id="UP000017656"/>
    </source>
</evidence>
<reference evidence="1 2" key="1">
    <citation type="journal article" date="2013" name="Genome Announc.">
        <title>Complete Genome of Acinetobacter baumannii N4-Like Podophage Presley.</title>
        <authorList>
            <person name="Farmer N.G."/>
            <person name="Wood T.L."/>
            <person name="Chamakura K.R."/>
            <person name="Kuty Everett G.F."/>
        </authorList>
    </citation>
    <scope>NUCLEOTIDE SEQUENCE [LARGE SCALE GENOMIC DNA]</scope>
</reference>
<dbReference type="GeneID" id="18504177"/>